<name>A0A3A8QWH8_9BACT</name>
<evidence type="ECO:0000259" key="1">
    <source>
        <dbReference type="Pfam" id="PF07791"/>
    </source>
</evidence>
<dbReference type="Pfam" id="PF07791">
    <property type="entry name" value="Imm11"/>
    <property type="match status" value="1"/>
</dbReference>
<comment type="caution">
    <text evidence="2">The sequence shown here is derived from an EMBL/GenBank/DDBJ whole genome shotgun (WGS) entry which is preliminary data.</text>
</comment>
<dbReference type="InterPro" id="IPR012433">
    <property type="entry name" value="Imm11"/>
</dbReference>
<reference evidence="3" key="1">
    <citation type="submission" date="2018-09" db="EMBL/GenBank/DDBJ databases">
        <authorList>
            <person name="Livingstone P.G."/>
            <person name="Whitworth D.E."/>
        </authorList>
    </citation>
    <scope>NUCLEOTIDE SEQUENCE [LARGE SCALE GENOMIC DNA]</scope>
    <source>
        <strain evidence="3">CA051B</strain>
    </source>
</reference>
<dbReference type="EMBL" id="RAWB01000016">
    <property type="protein sequence ID" value="RKH67484.1"/>
    <property type="molecule type" value="Genomic_DNA"/>
</dbReference>
<organism evidence="2 3">
    <name type="scientific">Corallococcus llansteffanensis</name>
    <dbReference type="NCBI Taxonomy" id="2316731"/>
    <lineage>
        <taxon>Bacteria</taxon>
        <taxon>Pseudomonadati</taxon>
        <taxon>Myxococcota</taxon>
        <taxon>Myxococcia</taxon>
        <taxon>Myxococcales</taxon>
        <taxon>Cystobacterineae</taxon>
        <taxon>Myxococcaceae</taxon>
        <taxon>Corallococcus</taxon>
    </lineage>
</organism>
<dbReference type="AlphaFoldDB" id="A0A3A8QWH8"/>
<dbReference type="Proteomes" id="UP000272888">
    <property type="component" value="Unassembled WGS sequence"/>
</dbReference>
<accession>A0A3A8QWH8</accession>
<evidence type="ECO:0000313" key="2">
    <source>
        <dbReference type="EMBL" id="RKH67484.1"/>
    </source>
</evidence>
<evidence type="ECO:0000313" key="3">
    <source>
        <dbReference type="Proteomes" id="UP000272888"/>
    </source>
</evidence>
<keyword evidence="3" id="KW-1185">Reference proteome</keyword>
<sequence>MFSVIEKVPIISEAVAIVFRTLAPDNVQLFPVSVEGESERYFVVNATKVADCIDEANCREVQHYSEEDLFPEYAGEYRWIYGLRIDPSKADGAHVLRPKKFKTAFVVSEEVRDALERVGNLGVSFERVTAPDRGPAEQCA</sequence>
<gene>
    <name evidence="2" type="ORF">D7V93_02865</name>
</gene>
<proteinExistence type="predicted"/>
<feature type="domain" description="Immunity MXAN-0049 protein" evidence="1">
    <location>
        <begin position="10"/>
        <end position="128"/>
    </location>
</feature>
<protein>
    <recommendedName>
        <fullName evidence="1">Immunity MXAN-0049 protein domain-containing protein</fullName>
    </recommendedName>
</protein>